<dbReference type="InterPro" id="IPR021354">
    <property type="entry name" value="DUF2975"/>
</dbReference>
<keyword evidence="1" id="KW-1133">Transmembrane helix</keyword>
<keyword evidence="1" id="KW-0472">Membrane</keyword>
<dbReference type="Pfam" id="PF11188">
    <property type="entry name" value="DUF2975"/>
    <property type="match status" value="1"/>
</dbReference>
<proteinExistence type="predicted"/>
<feature type="transmembrane region" description="Helical" evidence="1">
    <location>
        <begin position="48"/>
        <end position="72"/>
    </location>
</feature>
<comment type="caution">
    <text evidence="2">The sequence shown here is derived from an EMBL/GenBank/DDBJ whole genome shotgun (WGS) entry which is preliminary data.</text>
</comment>
<name>A0ABU6DHX5_9BACL</name>
<evidence type="ECO:0000256" key="1">
    <source>
        <dbReference type="SAM" id="Phobius"/>
    </source>
</evidence>
<reference evidence="2 3" key="1">
    <citation type="submission" date="2023-03" db="EMBL/GenBank/DDBJ databases">
        <title>Bacillus Genome Sequencing.</title>
        <authorList>
            <person name="Dunlap C."/>
        </authorList>
    </citation>
    <scope>NUCLEOTIDE SEQUENCE [LARGE SCALE GENOMIC DNA]</scope>
    <source>
        <strain evidence="2 3">NRS-1351</strain>
    </source>
</reference>
<sequence length="160" mass="17736">MKRGSTLFLKIVLFLIGIPVLALCIYLVPKIANYAVELYPDHDYLDVLVMMDLYATAIPFYLALYQAFKLLGYIDKSTAFSELSVRALKIIKYCAMTFSGLYVIGLPLFYLIAEKDDAPGIIVIGLVLIGASFVIAVFAAVLQKLLKEAIDIKSENDLTV</sequence>
<feature type="transmembrane region" description="Helical" evidence="1">
    <location>
        <begin position="119"/>
        <end position="142"/>
    </location>
</feature>
<evidence type="ECO:0000313" key="2">
    <source>
        <dbReference type="EMBL" id="MEB4796427.1"/>
    </source>
</evidence>
<dbReference type="RefSeq" id="WP_127450739.1">
    <property type="nucleotide sequence ID" value="NZ_JAROBY010000035.1"/>
</dbReference>
<feature type="transmembrane region" description="Helical" evidence="1">
    <location>
        <begin position="7"/>
        <end position="28"/>
    </location>
</feature>
<dbReference type="EMBL" id="JAROBY010000035">
    <property type="protein sequence ID" value="MEB4796427.1"/>
    <property type="molecule type" value="Genomic_DNA"/>
</dbReference>
<evidence type="ECO:0000313" key="3">
    <source>
        <dbReference type="Proteomes" id="UP001355653"/>
    </source>
</evidence>
<protein>
    <submittedName>
        <fullName evidence="2">DUF2975 domain-containing protein</fullName>
    </submittedName>
</protein>
<keyword evidence="1" id="KW-0812">Transmembrane</keyword>
<keyword evidence="3" id="KW-1185">Reference proteome</keyword>
<feature type="transmembrane region" description="Helical" evidence="1">
    <location>
        <begin position="93"/>
        <end position="113"/>
    </location>
</feature>
<dbReference type="Proteomes" id="UP001355653">
    <property type="component" value="Unassembled WGS sequence"/>
</dbReference>
<accession>A0ABU6DHX5</accession>
<gene>
    <name evidence="2" type="ORF">P5G65_21205</name>
</gene>
<organism evidence="2 3">
    <name type="scientific">Paenibacillus chondroitinus</name>
    <dbReference type="NCBI Taxonomy" id="59842"/>
    <lineage>
        <taxon>Bacteria</taxon>
        <taxon>Bacillati</taxon>
        <taxon>Bacillota</taxon>
        <taxon>Bacilli</taxon>
        <taxon>Bacillales</taxon>
        <taxon>Paenibacillaceae</taxon>
        <taxon>Paenibacillus</taxon>
    </lineage>
</organism>